<feature type="transmembrane region" description="Helical" evidence="6">
    <location>
        <begin position="408"/>
        <end position="431"/>
    </location>
</feature>
<dbReference type="Pfam" id="PF02129">
    <property type="entry name" value="Peptidase_S15"/>
    <property type="match status" value="1"/>
</dbReference>
<keyword evidence="2 6" id="KW-0812">Transmembrane</keyword>
<feature type="transmembrane region" description="Helical" evidence="6">
    <location>
        <begin position="467"/>
        <end position="492"/>
    </location>
</feature>
<reference evidence="8 9" key="2">
    <citation type="journal article" date="2012" name="Open Biol.">
        <title>Characteristics of nucleosomes and linker DNA regions on the genome of the basidiomycete Mixia osmundae revealed by mono- and dinucleosome mapping.</title>
        <authorList>
            <person name="Nishida H."/>
            <person name="Kondo S."/>
            <person name="Matsumoto T."/>
            <person name="Suzuki Y."/>
            <person name="Yoshikawa H."/>
            <person name="Taylor T.D."/>
            <person name="Sugiyama J."/>
        </authorList>
    </citation>
    <scope>NUCLEOTIDE SEQUENCE [LARGE SCALE GENOMIC DNA]</scope>
    <source>
        <strain evidence="9">CBS 9802 / IAM 14324 / JCM 22182 / KY 12970</strain>
    </source>
</reference>
<dbReference type="GO" id="GO:0016020">
    <property type="term" value="C:membrane"/>
    <property type="evidence" value="ECO:0007669"/>
    <property type="project" value="UniProtKB-SubCell"/>
</dbReference>
<dbReference type="PANTHER" id="PTHR31465:SF1">
    <property type="entry name" value="PROTEIN RTA1-RELATED"/>
    <property type="match status" value="1"/>
</dbReference>
<feature type="region of interest" description="Disordered" evidence="5">
    <location>
        <begin position="669"/>
        <end position="691"/>
    </location>
</feature>
<evidence type="ECO:0000256" key="2">
    <source>
        <dbReference type="ARBA" id="ARBA00022692"/>
    </source>
</evidence>
<dbReference type="Pfam" id="PF04479">
    <property type="entry name" value="RTA1"/>
    <property type="match status" value="1"/>
</dbReference>
<feature type="transmembrane region" description="Helical" evidence="6">
    <location>
        <begin position="513"/>
        <end position="538"/>
    </location>
</feature>
<feature type="transmembrane region" description="Helical" evidence="6">
    <location>
        <begin position="438"/>
        <end position="455"/>
    </location>
</feature>
<dbReference type="OrthoDB" id="3358017at2759"/>
<evidence type="ECO:0000256" key="4">
    <source>
        <dbReference type="ARBA" id="ARBA00023136"/>
    </source>
</evidence>
<accession>G7E8D5</accession>
<comment type="caution">
    <text evidence="8">The sequence shown here is derived from an EMBL/GenBank/DDBJ whole genome shotgun (WGS) entry which is preliminary data.</text>
</comment>
<dbReference type="EMBL" id="BABT02000179">
    <property type="protein sequence ID" value="GAA99095.1"/>
    <property type="molecule type" value="Genomic_DNA"/>
</dbReference>
<dbReference type="STRING" id="764103.G7E8D5"/>
<dbReference type="SUPFAM" id="SSF53474">
    <property type="entry name" value="alpha/beta-Hydrolases"/>
    <property type="match status" value="1"/>
</dbReference>
<evidence type="ECO:0000313" key="8">
    <source>
        <dbReference type="EMBL" id="GAA99095.1"/>
    </source>
</evidence>
<dbReference type="HOGENOM" id="CLU_398525_0_0_1"/>
<organism evidence="8 9">
    <name type="scientific">Mixia osmundae (strain CBS 9802 / IAM 14324 / JCM 22182 / KY 12970)</name>
    <dbReference type="NCBI Taxonomy" id="764103"/>
    <lineage>
        <taxon>Eukaryota</taxon>
        <taxon>Fungi</taxon>
        <taxon>Dikarya</taxon>
        <taxon>Basidiomycota</taxon>
        <taxon>Pucciniomycotina</taxon>
        <taxon>Mixiomycetes</taxon>
        <taxon>Mixiales</taxon>
        <taxon>Mixiaceae</taxon>
        <taxon>Mixia</taxon>
    </lineage>
</organism>
<dbReference type="Proteomes" id="UP000009131">
    <property type="component" value="Unassembled WGS sequence"/>
</dbReference>
<dbReference type="Gene3D" id="3.40.50.1820">
    <property type="entry name" value="alpha/beta hydrolase"/>
    <property type="match status" value="1"/>
</dbReference>
<dbReference type="GO" id="GO:0016787">
    <property type="term" value="F:hydrolase activity"/>
    <property type="evidence" value="ECO:0007669"/>
    <property type="project" value="InterPro"/>
</dbReference>
<feature type="transmembrane region" description="Helical" evidence="6">
    <location>
        <begin position="639"/>
        <end position="660"/>
    </location>
</feature>
<feature type="domain" description="Xaa-Pro dipeptidyl-peptidase-like" evidence="7">
    <location>
        <begin position="53"/>
        <end position="117"/>
    </location>
</feature>
<reference evidence="8 9" key="1">
    <citation type="journal article" date="2011" name="J. Gen. Appl. Microbiol.">
        <title>Draft genome sequencing of the enigmatic basidiomycete Mixia osmundae.</title>
        <authorList>
            <person name="Nishida H."/>
            <person name="Nagatsuka Y."/>
            <person name="Sugiyama J."/>
        </authorList>
    </citation>
    <scope>NUCLEOTIDE SEQUENCE [LARGE SCALE GENOMIC DNA]</scope>
    <source>
        <strain evidence="9">CBS 9802 / IAM 14324 / JCM 22182 / KY 12970</strain>
    </source>
</reference>
<keyword evidence="3 6" id="KW-1133">Transmembrane helix</keyword>
<gene>
    <name evidence="8" type="primary">Mo05784</name>
    <name evidence="8" type="ORF">E5Q_05784</name>
</gene>
<protein>
    <recommendedName>
        <fullName evidence="7">Xaa-Pro dipeptidyl-peptidase-like domain-containing protein</fullName>
    </recommendedName>
</protein>
<dbReference type="PANTHER" id="PTHR31465">
    <property type="entry name" value="PROTEIN RTA1-RELATED"/>
    <property type="match status" value="1"/>
</dbReference>
<dbReference type="InParanoid" id="G7E8D5"/>
<evidence type="ECO:0000256" key="1">
    <source>
        <dbReference type="ARBA" id="ARBA00004141"/>
    </source>
</evidence>
<comment type="subcellular location">
    <subcellularLocation>
        <location evidence="1">Membrane</location>
        <topology evidence="1">Multi-pass membrane protein</topology>
    </subcellularLocation>
</comment>
<evidence type="ECO:0000259" key="7">
    <source>
        <dbReference type="Pfam" id="PF02129"/>
    </source>
</evidence>
<evidence type="ECO:0000256" key="5">
    <source>
        <dbReference type="SAM" id="MobiDB-lite"/>
    </source>
</evidence>
<evidence type="ECO:0000256" key="6">
    <source>
        <dbReference type="SAM" id="Phobius"/>
    </source>
</evidence>
<dbReference type="AlphaFoldDB" id="G7E8D5"/>
<dbReference type="InterPro" id="IPR000383">
    <property type="entry name" value="Xaa-Pro-like_dom"/>
</dbReference>
<proteinExistence type="predicted"/>
<keyword evidence="9" id="KW-1185">Reference proteome</keyword>
<dbReference type="eggNOG" id="ENOG502SHYP">
    <property type="taxonomic scope" value="Eukaryota"/>
</dbReference>
<dbReference type="InterPro" id="IPR007568">
    <property type="entry name" value="RTA1"/>
</dbReference>
<name>G7E8D5_MIXOS</name>
<feature type="transmembrane region" description="Helical" evidence="6">
    <location>
        <begin position="558"/>
        <end position="582"/>
    </location>
</feature>
<feature type="compositionally biased region" description="Polar residues" evidence="5">
    <location>
        <begin position="680"/>
        <end position="691"/>
    </location>
</feature>
<evidence type="ECO:0000256" key="3">
    <source>
        <dbReference type="ARBA" id="ARBA00022989"/>
    </source>
</evidence>
<evidence type="ECO:0000313" key="9">
    <source>
        <dbReference type="Proteomes" id="UP000009131"/>
    </source>
</evidence>
<dbReference type="InterPro" id="IPR029058">
    <property type="entry name" value="AB_hydrolase_fold"/>
</dbReference>
<feature type="transmembrane region" description="Helical" evidence="6">
    <location>
        <begin position="602"/>
        <end position="619"/>
    </location>
</feature>
<dbReference type="RefSeq" id="XP_014567830.1">
    <property type="nucleotide sequence ID" value="XM_014712344.1"/>
</dbReference>
<keyword evidence="4 6" id="KW-0472">Membrane</keyword>
<sequence length="691" mass="75678">MQRETVWITPPGISEKLSAWVYGDLTTKRAVIVLGHGLGLSKAHGLQFFCEAFASAGHIAVAFDYPTLGASQGQPRGQWSHVVQRRALSDVIDWAARQPWAKADQIVVWGFSFSGAHCFHRVLLALNESHLMQKAVSGLYLALWSFSTLSILRNTPAMLADLISRIAPSRVSPVYLPVCSNPRGRGILSTPDASRGFAMLVDHARDEEEHNALAAEHQRAARCAGDMIYLRASQCLDALLHSAIRAASGTKIPVLLVVADQDLSANPTLAVESVKRVQHVRMVHISGDHFDIFRPGEARDRTVRAQLEFLRQLFPCFFPNAPSSIVIDVRLRQYCRGIQTTRLDQVRPRSSFLPIRHRPAKGTSHQNIASMPNIATTYPGVPSSYNGPSIPNPDGNQAHISLYGYRPALALGLIGCITFGVLLIVHIFYMLAKRHTRVFQALIVFSCVCEVIGYAMRTYSHFSTFEIVPFIVSYCLITVSPVFLSASVYLALSRVLQYVPGAAELSPLKPRSIVTIFVGLDIATTALQSAGASLIGVAESSSQSQQGSAPLTADQANHILLAGLAAQCAAFLVYLGILTVIVRRSMLRQRQDADLPNLPKSLIVVLVSTSLLILTRTVFRTAETGEGLFSYASSHEYLFGILEYTPIVLSVAIWAAFPLWRFIEPATPSDEETLTDKHLSTLSEPKSRTSS</sequence>